<sequence length="294" mass="31379">MIKTPLTFAVTMLLAVTATPVLATPVCGDTARIAQLQADLHDSTGPVLIASHRGGHLNAPENALAAVDEAVANGADVLEIDVRVSRDGVPFIMHDSTVDRTTNGTGLAEDMTYAELRALRLKGGDTPPPSLVEMLRRSCGRILVDLDMKTDRVAPVMAVVEGLGMADQVIVFDSDSETLREARRLLPAIAVMTRLRPDATLAEKNRGLFPVAIVHGDTETLDHDASEAIAAIPARIWANALGDIDTLLPDAWAACSALDDLAKRGVSVIQTDYPRLLRARIATCRARAVEGQVQ</sequence>
<feature type="chain" id="PRO_5017380124" description="GP-PDE domain-containing protein" evidence="1">
    <location>
        <begin position="24"/>
        <end position="294"/>
    </location>
</feature>
<dbReference type="InterPro" id="IPR017946">
    <property type="entry name" value="PLC-like_Pdiesterase_TIM-brl"/>
</dbReference>
<evidence type="ECO:0000313" key="3">
    <source>
        <dbReference type="EMBL" id="RIV82560.1"/>
    </source>
</evidence>
<dbReference type="GO" id="GO:0006580">
    <property type="term" value="P:ethanolamine metabolic process"/>
    <property type="evidence" value="ECO:0007669"/>
    <property type="project" value="TreeGrafter"/>
</dbReference>
<dbReference type="AlphaFoldDB" id="A0A3A1P2I0"/>
<dbReference type="Pfam" id="PF03009">
    <property type="entry name" value="GDPD"/>
    <property type="match status" value="1"/>
</dbReference>
<dbReference type="SUPFAM" id="SSF51695">
    <property type="entry name" value="PLC-like phosphodiesterases"/>
    <property type="match status" value="1"/>
</dbReference>
<gene>
    <name evidence="3" type="ORF">D2V17_14660</name>
</gene>
<keyword evidence="1" id="KW-0732">Signal</keyword>
<reference evidence="3 4" key="1">
    <citation type="submission" date="2018-08" db="EMBL/GenBank/DDBJ databases">
        <title>Erythrobacter zhengii sp.nov., a bacterium isolated from deep-sea sediment.</title>
        <authorList>
            <person name="Fang C."/>
            <person name="Wu Y.-H."/>
            <person name="Sun C."/>
            <person name="Wang H."/>
            <person name="Cheng H."/>
            <person name="Meng F.-X."/>
            <person name="Wang C.-S."/>
            <person name="Xu X.-W."/>
        </authorList>
    </citation>
    <scope>NUCLEOTIDE SEQUENCE [LARGE SCALE GENOMIC DNA]</scope>
    <source>
        <strain evidence="3 4">CCTCC AB 2015396</strain>
    </source>
</reference>
<dbReference type="InterPro" id="IPR030395">
    <property type="entry name" value="GP_PDE_dom"/>
</dbReference>
<dbReference type="PANTHER" id="PTHR46320">
    <property type="entry name" value="GLYCEROPHOSPHODIESTER PHOSPHODIESTERASE 1"/>
    <property type="match status" value="1"/>
</dbReference>
<comment type="caution">
    <text evidence="3">The sequence shown here is derived from an EMBL/GenBank/DDBJ whole genome shotgun (WGS) entry which is preliminary data.</text>
</comment>
<dbReference type="Gene3D" id="3.20.20.190">
    <property type="entry name" value="Phosphatidylinositol (PI) phosphodiesterase"/>
    <property type="match status" value="1"/>
</dbReference>
<organism evidence="3 4">
    <name type="scientific">Aurantiacibacter xanthus</name>
    <dbReference type="NCBI Taxonomy" id="1784712"/>
    <lineage>
        <taxon>Bacteria</taxon>
        <taxon>Pseudomonadati</taxon>
        <taxon>Pseudomonadota</taxon>
        <taxon>Alphaproteobacteria</taxon>
        <taxon>Sphingomonadales</taxon>
        <taxon>Erythrobacteraceae</taxon>
        <taxon>Aurantiacibacter</taxon>
    </lineage>
</organism>
<dbReference type="GO" id="GO:0008889">
    <property type="term" value="F:glycerophosphodiester phosphodiesterase activity"/>
    <property type="evidence" value="ECO:0007669"/>
    <property type="project" value="TreeGrafter"/>
</dbReference>
<keyword evidence="4" id="KW-1185">Reference proteome</keyword>
<name>A0A3A1P2I0_9SPHN</name>
<dbReference type="CDD" id="cd08566">
    <property type="entry name" value="GDPD_AtGDE_like"/>
    <property type="match status" value="1"/>
</dbReference>
<dbReference type="GO" id="GO:0006644">
    <property type="term" value="P:phospholipid metabolic process"/>
    <property type="evidence" value="ECO:0007669"/>
    <property type="project" value="TreeGrafter"/>
</dbReference>
<proteinExistence type="predicted"/>
<evidence type="ECO:0000256" key="1">
    <source>
        <dbReference type="SAM" id="SignalP"/>
    </source>
</evidence>
<feature type="domain" description="GP-PDE" evidence="2">
    <location>
        <begin position="47"/>
        <end position="294"/>
    </location>
</feature>
<dbReference type="OrthoDB" id="9795622at2"/>
<dbReference type="PROSITE" id="PS51704">
    <property type="entry name" value="GP_PDE"/>
    <property type="match status" value="1"/>
</dbReference>
<evidence type="ECO:0000313" key="4">
    <source>
        <dbReference type="Proteomes" id="UP000265366"/>
    </source>
</evidence>
<feature type="signal peptide" evidence="1">
    <location>
        <begin position="1"/>
        <end position="23"/>
    </location>
</feature>
<dbReference type="RefSeq" id="WP_119593550.1">
    <property type="nucleotide sequence ID" value="NZ_QXFM01000117.1"/>
</dbReference>
<dbReference type="PANTHER" id="PTHR46320:SF1">
    <property type="entry name" value="GLYCEROPHOSPHODIESTER PHOSPHODIESTERASE 1"/>
    <property type="match status" value="1"/>
</dbReference>
<protein>
    <recommendedName>
        <fullName evidence="2">GP-PDE domain-containing protein</fullName>
    </recommendedName>
</protein>
<evidence type="ECO:0000259" key="2">
    <source>
        <dbReference type="PROSITE" id="PS51704"/>
    </source>
</evidence>
<dbReference type="EMBL" id="QXFM01000117">
    <property type="protein sequence ID" value="RIV82560.1"/>
    <property type="molecule type" value="Genomic_DNA"/>
</dbReference>
<dbReference type="GO" id="GO:0005886">
    <property type="term" value="C:plasma membrane"/>
    <property type="evidence" value="ECO:0007669"/>
    <property type="project" value="TreeGrafter"/>
</dbReference>
<dbReference type="Proteomes" id="UP000265366">
    <property type="component" value="Unassembled WGS sequence"/>
</dbReference>
<accession>A0A3A1P2I0</accession>
<dbReference type="GO" id="GO:0070291">
    <property type="term" value="P:N-acylethanolamine metabolic process"/>
    <property type="evidence" value="ECO:0007669"/>
    <property type="project" value="TreeGrafter"/>
</dbReference>